<evidence type="ECO:0000313" key="1">
    <source>
        <dbReference type="EMBL" id="MBW4665910.1"/>
    </source>
</evidence>
<protein>
    <submittedName>
        <fullName evidence="1">Ribbon-helix-helix domain-containing protein</fullName>
    </submittedName>
</protein>
<name>A0A951USK1_9CYAN</name>
<comment type="caution">
    <text evidence="1">The sequence shown here is derived from an EMBL/GenBank/DDBJ whole genome shotgun (WGS) entry which is preliminary data.</text>
</comment>
<sequence>MKEKIAVGVRLPQEYLDEIDAICQTTGKSRCPWQPLCGITSSLGRC</sequence>
<gene>
    <name evidence="1" type="ORF">KME60_00340</name>
</gene>
<reference evidence="1" key="1">
    <citation type="submission" date="2021-05" db="EMBL/GenBank/DDBJ databases">
        <authorList>
            <person name="Pietrasiak N."/>
            <person name="Ward R."/>
            <person name="Stajich J.E."/>
            <person name="Kurbessoian T."/>
        </authorList>
    </citation>
    <scope>NUCLEOTIDE SEQUENCE</scope>
    <source>
        <strain evidence="1">GSE-NOS-MK-12-04C</strain>
    </source>
</reference>
<dbReference type="AlphaFoldDB" id="A0A951USK1"/>
<organism evidence="1 2">
    <name type="scientific">Cyanomargarita calcarea GSE-NOS-MK-12-04C</name>
    <dbReference type="NCBI Taxonomy" id="2839659"/>
    <lineage>
        <taxon>Bacteria</taxon>
        <taxon>Bacillati</taxon>
        <taxon>Cyanobacteriota</taxon>
        <taxon>Cyanophyceae</taxon>
        <taxon>Nostocales</taxon>
        <taxon>Cyanomargaritaceae</taxon>
        <taxon>Cyanomargarita</taxon>
    </lineage>
</organism>
<evidence type="ECO:0000313" key="2">
    <source>
        <dbReference type="Proteomes" id="UP000729701"/>
    </source>
</evidence>
<dbReference type="Proteomes" id="UP000729701">
    <property type="component" value="Unassembled WGS sequence"/>
</dbReference>
<dbReference type="EMBL" id="JAHHGZ010000001">
    <property type="protein sequence ID" value="MBW4665910.1"/>
    <property type="molecule type" value="Genomic_DNA"/>
</dbReference>
<reference evidence="1" key="2">
    <citation type="journal article" date="2022" name="Microbiol. Resour. Announc.">
        <title>Metagenome Sequencing to Explore Phylogenomics of Terrestrial Cyanobacteria.</title>
        <authorList>
            <person name="Ward R.D."/>
            <person name="Stajich J.E."/>
            <person name="Johansen J.R."/>
            <person name="Huntemann M."/>
            <person name="Clum A."/>
            <person name="Foster B."/>
            <person name="Foster B."/>
            <person name="Roux S."/>
            <person name="Palaniappan K."/>
            <person name="Varghese N."/>
            <person name="Mukherjee S."/>
            <person name="Reddy T.B.K."/>
            <person name="Daum C."/>
            <person name="Copeland A."/>
            <person name="Chen I.A."/>
            <person name="Ivanova N.N."/>
            <person name="Kyrpides N.C."/>
            <person name="Shapiro N."/>
            <person name="Eloe-Fadrosh E.A."/>
            <person name="Pietrasiak N."/>
        </authorList>
    </citation>
    <scope>NUCLEOTIDE SEQUENCE</scope>
    <source>
        <strain evidence="1">GSE-NOS-MK-12-04C</strain>
    </source>
</reference>
<accession>A0A951USK1</accession>
<proteinExistence type="predicted"/>